<dbReference type="OrthoDB" id="413520at2759"/>
<reference evidence="1" key="1">
    <citation type="journal article" date="2021" name="Nat. Commun.">
        <title>Genetic determinants of endophytism in the Arabidopsis root mycobiome.</title>
        <authorList>
            <person name="Mesny F."/>
            <person name="Miyauchi S."/>
            <person name="Thiergart T."/>
            <person name="Pickel B."/>
            <person name="Atanasova L."/>
            <person name="Karlsson M."/>
            <person name="Huettel B."/>
            <person name="Barry K.W."/>
            <person name="Haridas S."/>
            <person name="Chen C."/>
            <person name="Bauer D."/>
            <person name="Andreopoulos W."/>
            <person name="Pangilinan J."/>
            <person name="LaButti K."/>
            <person name="Riley R."/>
            <person name="Lipzen A."/>
            <person name="Clum A."/>
            <person name="Drula E."/>
            <person name="Henrissat B."/>
            <person name="Kohler A."/>
            <person name="Grigoriev I.V."/>
            <person name="Martin F.M."/>
            <person name="Hacquard S."/>
        </authorList>
    </citation>
    <scope>NUCLEOTIDE SEQUENCE</scope>
    <source>
        <strain evidence="1">MPI-SDFR-AT-0120</strain>
    </source>
</reference>
<proteinExistence type="predicted"/>
<comment type="caution">
    <text evidence="1">The sequence shown here is derived from an EMBL/GenBank/DDBJ whole genome shotgun (WGS) entry which is preliminary data.</text>
</comment>
<name>A0A8K0QZN8_9PLEO</name>
<organism evidence="1 2">
    <name type="scientific">Paraphoma chrysanthemicola</name>
    <dbReference type="NCBI Taxonomy" id="798071"/>
    <lineage>
        <taxon>Eukaryota</taxon>
        <taxon>Fungi</taxon>
        <taxon>Dikarya</taxon>
        <taxon>Ascomycota</taxon>
        <taxon>Pezizomycotina</taxon>
        <taxon>Dothideomycetes</taxon>
        <taxon>Pleosporomycetidae</taxon>
        <taxon>Pleosporales</taxon>
        <taxon>Pleosporineae</taxon>
        <taxon>Phaeosphaeriaceae</taxon>
        <taxon>Paraphoma</taxon>
    </lineage>
</organism>
<protein>
    <submittedName>
        <fullName evidence="1">Methyltransferase-domain-containing protein</fullName>
    </submittedName>
</protein>
<dbReference type="PANTHER" id="PTHR14614:SF132">
    <property type="entry name" value="PROTEIN-LYSINE METHYLTRANSFERASE C42C1.13"/>
    <property type="match status" value="1"/>
</dbReference>
<dbReference type="GO" id="GO:0008757">
    <property type="term" value="F:S-adenosylmethionine-dependent methyltransferase activity"/>
    <property type="evidence" value="ECO:0007669"/>
    <property type="project" value="UniProtKB-ARBA"/>
</dbReference>
<dbReference type="InterPro" id="IPR019410">
    <property type="entry name" value="Methyltransf_16"/>
</dbReference>
<keyword evidence="1" id="KW-0808">Transferase</keyword>
<dbReference type="InterPro" id="IPR029063">
    <property type="entry name" value="SAM-dependent_MTases_sf"/>
</dbReference>
<dbReference type="SUPFAM" id="SSF53335">
    <property type="entry name" value="S-adenosyl-L-methionine-dependent methyltransferases"/>
    <property type="match status" value="1"/>
</dbReference>
<sequence>MRYIRFLKTPRVVNEKGTSRSQISCLITVTSDLGDSFLPSDVQLSAELLSSDPREEVLVWRTVQWSAGMRSLALTFPLIKSRTSPNLRVKIGIEPKSKHDVFDVLCDAGSCGIVSAWSCEFSPLPSFQDVEKLVERRFCIQDNRMITIFEETGESIARHLWDAGITLSCHIDRLLDLKSPFEKTKISPFQPSSLQVLELGTGCGMVGISLATIVPGAKVLLTDLAEAREIVERNIRASRLAKGANVTFQELDWDEVLPSTIKTKSSLLDLVVAADCTYNSDSSPALVNTLRRLAEISPQVQVAIAMKMRHSSEEVFFDLMAEAGFHEVAKLSFPLPGDVEAGEETVYLHAYQYNPKS</sequence>
<evidence type="ECO:0000313" key="1">
    <source>
        <dbReference type="EMBL" id="KAH7077223.1"/>
    </source>
</evidence>
<dbReference type="Proteomes" id="UP000813461">
    <property type="component" value="Unassembled WGS sequence"/>
</dbReference>
<dbReference type="PANTHER" id="PTHR14614">
    <property type="entry name" value="HEPATOCELLULAR CARCINOMA-ASSOCIATED ANTIGEN"/>
    <property type="match status" value="1"/>
</dbReference>
<dbReference type="AlphaFoldDB" id="A0A8K0QZN8"/>
<gene>
    <name evidence="1" type="ORF">FB567DRAFT_451602</name>
</gene>
<dbReference type="EMBL" id="JAGMVJ010000018">
    <property type="protein sequence ID" value="KAH7077223.1"/>
    <property type="molecule type" value="Genomic_DNA"/>
</dbReference>
<dbReference type="Gene3D" id="3.40.50.150">
    <property type="entry name" value="Vaccinia Virus protein VP39"/>
    <property type="match status" value="1"/>
</dbReference>
<dbReference type="GO" id="GO:0005829">
    <property type="term" value="C:cytosol"/>
    <property type="evidence" value="ECO:0007669"/>
    <property type="project" value="TreeGrafter"/>
</dbReference>
<accession>A0A8K0QZN8</accession>
<evidence type="ECO:0000313" key="2">
    <source>
        <dbReference type="Proteomes" id="UP000813461"/>
    </source>
</evidence>
<keyword evidence="1" id="KW-0489">Methyltransferase</keyword>
<dbReference type="GO" id="GO:0032259">
    <property type="term" value="P:methylation"/>
    <property type="evidence" value="ECO:0007669"/>
    <property type="project" value="UniProtKB-KW"/>
</dbReference>
<dbReference type="Pfam" id="PF10294">
    <property type="entry name" value="Methyltransf_16"/>
    <property type="match status" value="1"/>
</dbReference>
<dbReference type="CDD" id="cd02440">
    <property type="entry name" value="AdoMet_MTases"/>
    <property type="match status" value="1"/>
</dbReference>
<keyword evidence="2" id="KW-1185">Reference proteome</keyword>